<feature type="compositionally biased region" description="Low complexity" evidence="1">
    <location>
        <begin position="241"/>
        <end position="255"/>
    </location>
</feature>
<evidence type="ECO:0000313" key="4">
    <source>
        <dbReference type="Proteomes" id="UP000588586"/>
    </source>
</evidence>
<comment type="caution">
    <text evidence="3">The sequence shown here is derived from an EMBL/GenBank/DDBJ whole genome shotgun (WGS) entry which is preliminary data.</text>
</comment>
<gene>
    <name evidence="3" type="ORF">HJG52_00420</name>
</gene>
<dbReference type="Proteomes" id="UP000588586">
    <property type="component" value="Unassembled WGS sequence"/>
</dbReference>
<organism evidence="3 4">
    <name type="scientific">Knoellia koreensis</name>
    <dbReference type="NCBI Taxonomy" id="2730921"/>
    <lineage>
        <taxon>Bacteria</taxon>
        <taxon>Bacillati</taxon>
        <taxon>Actinomycetota</taxon>
        <taxon>Actinomycetes</taxon>
        <taxon>Micrococcales</taxon>
        <taxon>Intrasporangiaceae</taxon>
        <taxon>Knoellia</taxon>
    </lineage>
</organism>
<name>A0A849HAT7_9MICO</name>
<feature type="region of interest" description="Disordered" evidence="1">
    <location>
        <begin position="234"/>
        <end position="261"/>
    </location>
</feature>
<protein>
    <submittedName>
        <fullName evidence="3">DUF3105 domain-containing protein</fullName>
    </submittedName>
</protein>
<keyword evidence="4" id="KW-1185">Reference proteome</keyword>
<accession>A0A849HAT7</accession>
<dbReference type="AlphaFoldDB" id="A0A849HAT7"/>
<dbReference type="InterPro" id="IPR021454">
    <property type="entry name" value="DUF3105"/>
</dbReference>
<dbReference type="Pfam" id="PF11303">
    <property type="entry name" value="DUF3105"/>
    <property type="match status" value="1"/>
</dbReference>
<reference evidence="3 4" key="1">
    <citation type="submission" date="2020-04" db="EMBL/GenBank/DDBJ databases">
        <title>Knoellia sp. isolate from air conditioner.</title>
        <authorList>
            <person name="Chea S."/>
            <person name="Kim D.-U."/>
        </authorList>
    </citation>
    <scope>NUCLEOTIDE SEQUENCE [LARGE SCALE GENOMIC DNA]</scope>
    <source>
        <strain evidence="3 4">DB2414S</strain>
    </source>
</reference>
<feature type="transmembrane region" description="Helical" evidence="2">
    <location>
        <begin position="80"/>
        <end position="102"/>
    </location>
</feature>
<sequence length="261" mass="27953">MGGDGGGGARGRHTSHCRHGARSRRPVGVTTAIFTGSSWFLRRSRVRAADPVVVANKKAARQRVEELRKQQKQQERRRTAVIWGSVVAALLVIAGVVTFSIVRDVQGRPKLDAVKSYKVSQGHVTTPVKYEVAPPAGGEHDPVWLNCGTYTEPVRNENAVHSMEHGAVWVTYRSDLPKGDVDKLTAAMPDTYAVLSPVKDLKAPVVASAWGKQLQLTGAADPRLDAFIKEYRQGPGTPEPGAACTGGTDGTTAGTPMDAPQ</sequence>
<feature type="compositionally biased region" description="Basic residues" evidence="1">
    <location>
        <begin position="10"/>
        <end position="24"/>
    </location>
</feature>
<proteinExistence type="predicted"/>
<dbReference type="EMBL" id="JABEPQ010000001">
    <property type="protein sequence ID" value="NNM44472.1"/>
    <property type="molecule type" value="Genomic_DNA"/>
</dbReference>
<evidence type="ECO:0000256" key="1">
    <source>
        <dbReference type="SAM" id="MobiDB-lite"/>
    </source>
</evidence>
<evidence type="ECO:0000256" key="2">
    <source>
        <dbReference type="SAM" id="Phobius"/>
    </source>
</evidence>
<evidence type="ECO:0000313" key="3">
    <source>
        <dbReference type="EMBL" id="NNM44472.1"/>
    </source>
</evidence>
<feature type="region of interest" description="Disordered" evidence="1">
    <location>
        <begin position="1"/>
        <end position="24"/>
    </location>
</feature>
<keyword evidence="2" id="KW-0472">Membrane</keyword>
<keyword evidence="2" id="KW-0812">Transmembrane</keyword>
<keyword evidence="2" id="KW-1133">Transmembrane helix</keyword>